<feature type="region of interest" description="Disordered" evidence="1">
    <location>
        <begin position="104"/>
        <end position="139"/>
    </location>
</feature>
<comment type="caution">
    <text evidence="2">The sequence shown here is derived from an EMBL/GenBank/DDBJ whole genome shotgun (WGS) entry which is preliminary data.</text>
</comment>
<dbReference type="Proteomes" id="UP000516437">
    <property type="component" value="Chromosome 1"/>
</dbReference>
<gene>
    <name evidence="2" type="ORF">CJ030_MR1G014121</name>
</gene>
<feature type="compositionally biased region" description="Polar residues" evidence="1">
    <location>
        <begin position="104"/>
        <end position="113"/>
    </location>
</feature>
<protein>
    <submittedName>
        <fullName evidence="2">Uncharacterized protein</fullName>
    </submittedName>
</protein>
<evidence type="ECO:0000256" key="1">
    <source>
        <dbReference type="SAM" id="MobiDB-lite"/>
    </source>
</evidence>
<reference evidence="2 3" key="1">
    <citation type="journal article" date="2019" name="Plant Biotechnol. J.">
        <title>The red bayberry genome and genetic basis of sex determination.</title>
        <authorList>
            <person name="Jia H.M."/>
            <person name="Jia H.J."/>
            <person name="Cai Q.L."/>
            <person name="Wang Y."/>
            <person name="Zhao H.B."/>
            <person name="Yang W.F."/>
            <person name="Wang G.Y."/>
            <person name="Li Y.H."/>
            <person name="Zhan D.L."/>
            <person name="Shen Y.T."/>
            <person name="Niu Q.F."/>
            <person name="Chang L."/>
            <person name="Qiu J."/>
            <person name="Zhao L."/>
            <person name="Xie H.B."/>
            <person name="Fu W.Y."/>
            <person name="Jin J."/>
            <person name="Li X.W."/>
            <person name="Jiao Y."/>
            <person name="Zhou C.C."/>
            <person name="Tu T."/>
            <person name="Chai C.Y."/>
            <person name="Gao J.L."/>
            <person name="Fan L.J."/>
            <person name="van de Weg E."/>
            <person name="Wang J.Y."/>
            <person name="Gao Z.S."/>
        </authorList>
    </citation>
    <scope>NUCLEOTIDE SEQUENCE [LARGE SCALE GENOMIC DNA]</scope>
    <source>
        <tissue evidence="2">Leaves</tissue>
    </source>
</reference>
<sequence>MHLILCSANNPKKHTMELSYSEAKFMHLTSFPHEILLTQFLHVLLVPKGANEQRAVPLGSINKTTLSKAMAQTRRALHAAQDDIMPVGGKCLRCNSSICVDSTPDTQLVSSPSLRDREELPSPTIASPVGTQSSCASTSGIRHVKGSTHEIALLKARMGGDCWLLFTINILMISIKGIEFTKRTSSKTKTFLSKSQR</sequence>
<organism evidence="2 3">
    <name type="scientific">Morella rubra</name>
    <name type="common">Chinese bayberry</name>
    <dbReference type="NCBI Taxonomy" id="262757"/>
    <lineage>
        <taxon>Eukaryota</taxon>
        <taxon>Viridiplantae</taxon>
        <taxon>Streptophyta</taxon>
        <taxon>Embryophyta</taxon>
        <taxon>Tracheophyta</taxon>
        <taxon>Spermatophyta</taxon>
        <taxon>Magnoliopsida</taxon>
        <taxon>eudicotyledons</taxon>
        <taxon>Gunneridae</taxon>
        <taxon>Pentapetalae</taxon>
        <taxon>rosids</taxon>
        <taxon>fabids</taxon>
        <taxon>Fagales</taxon>
        <taxon>Myricaceae</taxon>
        <taxon>Morella</taxon>
    </lineage>
</organism>
<proteinExistence type="predicted"/>
<feature type="compositionally biased region" description="Polar residues" evidence="1">
    <location>
        <begin position="129"/>
        <end position="139"/>
    </location>
</feature>
<keyword evidence="3" id="KW-1185">Reference proteome</keyword>
<evidence type="ECO:0000313" key="2">
    <source>
        <dbReference type="EMBL" id="KAB1226414.1"/>
    </source>
</evidence>
<name>A0A6A1WMM5_9ROSI</name>
<dbReference type="AlphaFoldDB" id="A0A6A1WMM5"/>
<dbReference type="OrthoDB" id="1737932at2759"/>
<dbReference type="EMBL" id="RXIC02000019">
    <property type="protein sequence ID" value="KAB1226414.1"/>
    <property type="molecule type" value="Genomic_DNA"/>
</dbReference>
<evidence type="ECO:0000313" key="3">
    <source>
        <dbReference type="Proteomes" id="UP000516437"/>
    </source>
</evidence>
<accession>A0A6A1WMM5</accession>